<dbReference type="EMBL" id="RQXV01000008">
    <property type="protein sequence ID" value="RRC98390.1"/>
    <property type="molecule type" value="Genomic_DNA"/>
</dbReference>
<dbReference type="RefSeq" id="WP_124926971.1">
    <property type="nucleotide sequence ID" value="NZ_BMOH01000007.1"/>
</dbReference>
<dbReference type="PANTHER" id="PTHR35867:SF1">
    <property type="entry name" value="PROTEIN RSEC"/>
    <property type="match status" value="1"/>
</dbReference>
<dbReference type="Proteomes" id="UP000267535">
    <property type="component" value="Unassembled WGS sequence"/>
</dbReference>
<accession>A0A3P1SMX9</accession>
<dbReference type="PANTHER" id="PTHR35867">
    <property type="entry name" value="PROTEIN RSEC"/>
    <property type="match status" value="1"/>
</dbReference>
<feature type="transmembrane region" description="Helical" evidence="1">
    <location>
        <begin position="81"/>
        <end position="101"/>
    </location>
</feature>
<evidence type="ECO:0000313" key="3">
    <source>
        <dbReference type="Proteomes" id="UP000267535"/>
    </source>
</evidence>
<evidence type="ECO:0000256" key="1">
    <source>
        <dbReference type="SAM" id="Phobius"/>
    </source>
</evidence>
<dbReference type="AlphaFoldDB" id="A0A3P1SMX9"/>
<reference evidence="2 3" key="1">
    <citation type="submission" date="2018-11" db="EMBL/GenBank/DDBJ databases">
        <title>The draft genome sequence of Amphritea balenae JAMM 1525T.</title>
        <authorList>
            <person name="Fang Z."/>
            <person name="Zhang Y."/>
            <person name="Han X."/>
        </authorList>
    </citation>
    <scope>NUCLEOTIDE SEQUENCE [LARGE SCALE GENOMIC DNA]</scope>
    <source>
        <strain evidence="2 3">JAMM 1525</strain>
    </source>
</reference>
<dbReference type="PIRSF" id="PIRSF004923">
    <property type="entry name" value="RseC"/>
    <property type="match status" value="1"/>
</dbReference>
<organism evidence="2 3">
    <name type="scientific">Amphritea balenae</name>
    <dbReference type="NCBI Taxonomy" id="452629"/>
    <lineage>
        <taxon>Bacteria</taxon>
        <taxon>Pseudomonadati</taxon>
        <taxon>Pseudomonadota</taxon>
        <taxon>Gammaproteobacteria</taxon>
        <taxon>Oceanospirillales</taxon>
        <taxon>Oceanospirillaceae</taxon>
        <taxon>Amphritea</taxon>
    </lineage>
</organism>
<dbReference type="Pfam" id="PF04246">
    <property type="entry name" value="RseC_MucC"/>
    <property type="match status" value="1"/>
</dbReference>
<dbReference type="InterPro" id="IPR026268">
    <property type="entry name" value="RseC"/>
</dbReference>
<name>A0A3P1SMX9_9GAMM</name>
<keyword evidence="1" id="KW-0472">Membrane</keyword>
<keyword evidence="1" id="KW-0812">Transmembrane</keyword>
<gene>
    <name evidence="2" type="ORF">EHS89_14995</name>
</gene>
<protein>
    <submittedName>
        <fullName evidence="2">Transcriptional regulator</fullName>
    </submittedName>
</protein>
<dbReference type="OrthoDB" id="9795854at2"/>
<dbReference type="InterPro" id="IPR007359">
    <property type="entry name" value="SigmaE_reg_RseC_MucC"/>
</dbReference>
<evidence type="ECO:0000313" key="2">
    <source>
        <dbReference type="EMBL" id="RRC98390.1"/>
    </source>
</evidence>
<sequence>MIEESGRVVRLESETVWVETIKQSACAGCSAQKGCGQSLLAKIGDGKRLEIQVDNPDQIAVSVDDQVLLGVGERSFLTASLLVYLLPVVAMFIAALMVQIAGFAEPLVIVAAVLGLIGGFLLTRIISNSMTAHCSYRPVLLQKLN</sequence>
<comment type="caution">
    <text evidence="2">The sequence shown here is derived from an EMBL/GenBank/DDBJ whole genome shotgun (WGS) entry which is preliminary data.</text>
</comment>
<feature type="transmembrane region" description="Helical" evidence="1">
    <location>
        <begin position="107"/>
        <end position="127"/>
    </location>
</feature>
<keyword evidence="1" id="KW-1133">Transmembrane helix</keyword>
<keyword evidence="3" id="KW-1185">Reference proteome</keyword>
<proteinExistence type="predicted"/>